<dbReference type="InterPro" id="IPR009078">
    <property type="entry name" value="Ferritin-like_SF"/>
</dbReference>
<keyword evidence="4" id="KW-1185">Reference proteome</keyword>
<accession>A0ABY8VBY8</accession>
<evidence type="ECO:0000259" key="2">
    <source>
        <dbReference type="Pfam" id="PF14530"/>
    </source>
</evidence>
<dbReference type="SUPFAM" id="SSF47240">
    <property type="entry name" value="Ferritin-like"/>
    <property type="match status" value="1"/>
</dbReference>
<protein>
    <submittedName>
        <fullName evidence="3">DUF4439 domain-containing protein</fullName>
    </submittedName>
</protein>
<gene>
    <name evidence="3" type="ORF">QP027_06770</name>
</gene>
<feature type="chain" id="PRO_5046959527" evidence="1">
    <location>
        <begin position="19"/>
        <end position="273"/>
    </location>
</feature>
<feature type="signal peptide" evidence="1">
    <location>
        <begin position="1"/>
        <end position="18"/>
    </location>
</feature>
<sequence>MLKLRKLAALTVVTFPLAGCGTVLDMFGPEPNPELVVFAQQADADAESLVDDPAARELRATQAKELYRDITRLCGVDESGQAPSSCEVDTPNELDGGTDTPRASAHVMDMVVEKLHVLPDDSVDLVTAQAIDFAALAEVALPDGTTIADETDATAAREMLSQEYAAQYGLGLASAYADDALQERLDVLEDAHQQRIDVLVDSLDEAPPAATGYEFAGMEPPTTTEAAAEFVEKLEGELVISWRTMPADAKSAEWLDISFALAAHAQYSQNTTR</sequence>
<dbReference type="RefSeq" id="WP_284823506.1">
    <property type="nucleotide sequence ID" value="NZ_CP126969.1"/>
</dbReference>
<dbReference type="InterPro" id="IPR012347">
    <property type="entry name" value="Ferritin-like"/>
</dbReference>
<keyword evidence="1" id="KW-0732">Signal</keyword>
<dbReference type="Gene3D" id="1.20.1260.10">
    <property type="match status" value="1"/>
</dbReference>
<dbReference type="Proteomes" id="UP001225598">
    <property type="component" value="Chromosome"/>
</dbReference>
<proteinExistence type="predicted"/>
<dbReference type="Pfam" id="PF14530">
    <property type="entry name" value="DUF4439"/>
    <property type="match status" value="1"/>
</dbReference>
<evidence type="ECO:0000256" key="1">
    <source>
        <dbReference type="SAM" id="SignalP"/>
    </source>
</evidence>
<evidence type="ECO:0000313" key="4">
    <source>
        <dbReference type="Proteomes" id="UP001225598"/>
    </source>
</evidence>
<feature type="domain" description="DUF4439" evidence="2">
    <location>
        <begin position="156"/>
        <end position="246"/>
    </location>
</feature>
<dbReference type="InterPro" id="IPR029447">
    <property type="entry name" value="DUF4439"/>
</dbReference>
<name>A0ABY8VBY8_9CORY</name>
<dbReference type="EMBL" id="CP126969">
    <property type="protein sequence ID" value="WIM66837.1"/>
    <property type="molecule type" value="Genomic_DNA"/>
</dbReference>
<organism evidence="3 4">
    <name type="scientific">Corynebacterium breve</name>
    <dbReference type="NCBI Taxonomy" id="3049799"/>
    <lineage>
        <taxon>Bacteria</taxon>
        <taxon>Bacillati</taxon>
        <taxon>Actinomycetota</taxon>
        <taxon>Actinomycetes</taxon>
        <taxon>Mycobacteriales</taxon>
        <taxon>Corynebacteriaceae</taxon>
        <taxon>Corynebacterium</taxon>
    </lineage>
</organism>
<reference evidence="3 4" key="1">
    <citation type="submission" date="2023-05" db="EMBL/GenBank/DDBJ databases">
        <title>Corynebacterium suedekumii sp. nov. and Corynebacterium breve sp. nov. isolated from raw cow's milk.</title>
        <authorList>
            <person name="Baer M.K."/>
            <person name="Mehl L."/>
            <person name="Hellmuth R."/>
            <person name="Marke G."/>
            <person name="Lipski A."/>
        </authorList>
    </citation>
    <scope>NUCLEOTIDE SEQUENCE [LARGE SCALE GENOMIC DNA]</scope>
    <source>
        <strain evidence="3 4">R4</strain>
    </source>
</reference>
<evidence type="ECO:0000313" key="3">
    <source>
        <dbReference type="EMBL" id="WIM66837.1"/>
    </source>
</evidence>